<organism evidence="1 2">
    <name type="scientific">Rhodoblastus acidophilus</name>
    <name type="common">Rhodopseudomonas acidophila</name>
    <dbReference type="NCBI Taxonomy" id="1074"/>
    <lineage>
        <taxon>Bacteria</taxon>
        <taxon>Pseudomonadati</taxon>
        <taxon>Pseudomonadota</taxon>
        <taxon>Alphaproteobacteria</taxon>
        <taxon>Hyphomicrobiales</taxon>
        <taxon>Rhodoblastaceae</taxon>
        <taxon>Rhodoblastus</taxon>
    </lineage>
</organism>
<protein>
    <submittedName>
        <fullName evidence="1">Uncharacterized protein</fullName>
    </submittedName>
</protein>
<reference evidence="2" key="1">
    <citation type="submission" date="2017-06" db="EMBL/GenBank/DDBJ databases">
        <authorList>
            <person name="Varghese N."/>
            <person name="Submissions S."/>
        </authorList>
    </citation>
    <scope>NUCLEOTIDE SEQUENCE [LARGE SCALE GENOMIC DNA]</scope>
    <source>
        <strain evidence="2">DSM 137</strain>
    </source>
</reference>
<evidence type="ECO:0000313" key="2">
    <source>
        <dbReference type="Proteomes" id="UP000198418"/>
    </source>
</evidence>
<dbReference type="EMBL" id="FYDG01000040">
    <property type="protein sequence ID" value="SNB84829.1"/>
    <property type="molecule type" value="Genomic_DNA"/>
</dbReference>
<sequence>MNNEELIANIRAFVAAELEQREVIDIADGAAPEYVESARTVLAQIDILSGRCTGPASEPGAEAEQFIQAAIDRAPEPLRRLGAWLANKLDDDDWKTADRLITGAAWSLDQTSPAVRDVLSERQRQISVEGWTPEHDDGHKLGELGLAGALYALPYDSGLITQDDHIALDIALDVGCGWDVKPEPDKRLRLVKAGALILAEIERLDRAAKRAA</sequence>
<dbReference type="RefSeq" id="WP_088522692.1">
    <property type="nucleotide sequence ID" value="NZ_FYDG01000040.1"/>
</dbReference>
<dbReference type="Proteomes" id="UP000198418">
    <property type="component" value="Unassembled WGS sequence"/>
</dbReference>
<dbReference type="AlphaFoldDB" id="A0A212SGJ6"/>
<keyword evidence="2" id="KW-1185">Reference proteome</keyword>
<dbReference type="OrthoDB" id="983041at2"/>
<accession>A0A212SGJ6</accession>
<gene>
    <name evidence="1" type="ORF">SAMN06265338_1404</name>
</gene>
<name>A0A212SGJ6_RHOAC</name>
<proteinExistence type="predicted"/>
<evidence type="ECO:0000313" key="1">
    <source>
        <dbReference type="EMBL" id="SNB84829.1"/>
    </source>
</evidence>